<dbReference type="PROSITE" id="PS01029">
    <property type="entry name" value="DEHYDROQUINASE_II"/>
    <property type="match status" value="1"/>
</dbReference>
<proteinExistence type="inferred from homology"/>
<evidence type="ECO:0000256" key="11">
    <source>
        <dbReference type="PIRSR" id="PIRSR001399-3"/>
    </source>
</evidence>
<evidence type="ECO:0000256" key="2">
    <source>
        <dbReference type="ARBA" id="ARBA00003924"/>
    </source>
</evidence>
<dbReference type="NCBIfam" id="NF003807">
    <property type="entry name" value="PRK05395.1-4"/>
    <property type="match status" value="1"/>
</dbReference>
<reference evidence="12" key="1">
    <citation type="submission" date="2020-10" db="EMBL/GenBank/DDBJ databases">
        <title>Connecting structure to function with the recovery of over 1000 high-quality activated sludge metagenome-assembled genomes encoding full-length rRNA genes using long-read sequencing.</title>
        <authorList>
            <person name="Singleton C.M."/>
            <person name="Petriglieri F."/>
            <person name="Kristensen J.M."/>
            <person name="Kirkegaard R.H."/>
            <person name="Michaelsen T.Y."/>
            <person name="Andersen M.H."/>
            <person name="Karst S.M."/>
            <person name="Dueholm M.S."/>
            <person name="Nielsen P.H."/>
            <person name="Albertsen M."/>
        </authorList>
    </citation>
    <scope>NUCLEOTIDE SEQUENCE</scope>
    <source>
        <strain evidence="12">Bjer_18-Q3-R1-45_BAT3C.347</strain>
    </source>
</reference>
<evidence type="ECO:0000256" key="10">
    <source>
        <dbReference type="PIRSR" id="PIRSR001399-2"/>
    </source>
</evidence>
<evidence type="ECO:0000256" key="3">
    <source>
        <dbReference type="ARBA" id="ARBA00004902"/>
    </source>
</evidence>
<dbReference type="GO" id="GO:0009073">
    <property type="term" value="P:aromatic amino acid family biosynthetic process"/>
    <property type="evidence" value="ECO:0007669"/>
    <property type="project" value="UniProtKB-KW"/>
</dbReference>
<dbReference type="NCBIfam" id="NF003804">
    <property type="entry name" value="PRK05395.1-1"/>
    <property type="match status" value="1"/>
</dbReference>
<dbReference type="EC" id="4.2.1.10" evidence="6 8"/>
<organism evidence="12 13">
    <name type="scientific">Candidatus Methylophosphatis roskildensis</name>
    <dbReference type="NCBI Taxonomy" id="2899263"/>
    <lineage>
        <taxon>Bacteria</taxon>
        <taxon>Pseudomonadati</taxon>
        <taxon>Pseudomonadota</taxon>
        <taxon>Betaproteobacteria</taxon>
        <taxon>Nitrosomonadales</taxon>
        <taxon>Sterolibacteriaceae</taxon>
        <taxon>Candidatus Methylophosphatis</taxon>
    </lineage>
</organism>
<protein>
    <recommendedName>
        <fullName evidence="6 8">3-dehydroquinate dehydratase</fullName>
        <shortName evidence="8">3-dehydroquinase</shortName>
        <ecNumber evidence="6 8">4.2.1.10</ecNumber>
    </recommendedName>
    <alternativeName>
        <fullName evidence="8">Type II DHQase</fullName>
    </alternativeName>
</protein>
<feature type="binding site" evidence="8 10">
    <location>
        <position position="128"/>
    </location>
    <ligand>
        <name>substrate</name>
    </ligand>
</feature>
<keyword evidence="8" id="KW-0057">Aromatic amino acid biosynthesis</keyword>
<dbReference type="InterPro" id="IPR018509">
    <property type="entry name" value="DHquinase_II_CS"/>
</dbReference>
<dbReference type="NCBIfam" id="TIGR01088">
    <property type="entry name" value="aroQ"/>
    <property type="match status" value="1"/>
</dbReference>
<dbReference type="HAMAP" id="MF_00169">
    <property type="entry name" value="AroQ"/>
    <property type="match status" value="1"/>
</dbReference>
<gene>
    <name evidence="8 12" type="primary">aroQ</name>
    <name evidence="12" type="ORF">IPH26_03990</name>
</gene>
<dbReference type="Gene3D" id="3.40.50.9100">
    <property type="entry name" value="Dehydroquinase, class II"/>
    <property type="match status" value="1"/>
</dbReference>
<sequence>MRAKKRESKQTESEAAIAPILVLHGPNLNLLGTREPEVYGKTTLADIHLAMEAQARSAGVQIASFQSNHEGDLIDRVQAAASEGVRFIIINPAAYTHTSVGLRDALAAVGIPFIEVHLSNVHAREPFRRKSYFSDLAVGVICGLGPHGYQLALQFALERLRND</sequence>
<evidence type="ECO:0000256" key="9">
    <source>
        <dbReference type="PIRSR" id="PIRSR001399-1"/>
    </source>
</evidence>
<keyword evidence="8" id="KW-0028">Amino-acid biosynthesis</keyword>
<comment type="caution">
    <text evidence="12">The sequence shown here is derived from an EMBL/GenBank/DDBJ whole genome shotgun (WGS) entry which is preliminary data.</text>
</comment>
<dbReference type="SUPFAM" id="SSF52304">
    <property type="entry name" value="Type II 3-dehydroquinate dehydratase"/>
    <property type="match status" value="1"/>
</dbReference>
<dbReference type="AlphaFoldDB" id="A0A9D7DWH9"/>
<feature type="active site" description="Proton donor" evidence="8 9">
    <location>
        <position position="117"/>
    </location>
</feature>
<feature type="site" description="Transition state stabilizer" evidence="8 11">
    <location>
        <position position="34"/>
    </location>
</feature>
<dbReference type="NCBIfam" id="NF003805">
    <property type="entry name" value="PRK05395.1-2"/>
    <property type="match status" value="1"/>
</dbReference>
<comment type="subunit">
    <text evidence="5 8">Homododecamer.</text>
</comment>
<evidence type="ECO:0000313" key="13">
    <source>
        <dbReference type="Proteomes" id="UP000807785"/>
    </source>
</evidence>
<evidence type="ECO:0000313" key="12">
    <source>
        <dbReference type="EMBL" id="MBK6972135.1"/>
    </source>
</evidence>
<dbReference type="PANTHER" id="PTHR21272:SF3">
    <property type="entry name" value="CATABOLIC 3-DEHYDROQUINASE"/>
    <property type="match status" value="1"/>
</dbReference>
<dbReference type="GO" id="GO:0003855">
    <property type="term" value="F:3-dehydroquinate dehydratase activity"/>
    <property type="evidence" value="ECO:0007669"/>
    <property type="project" value="UniProtKB-UniRule"/>
</dbReference>
<accession>A0A9D7DWH9</accession>
<dbReference type="Proteomes" id="UP000807785">
    <property type="component" value="Unassembled WGS sequence"/>
</dbReference>
<comment type="similarity">
    <text evidence="4 8">Belongs to the type-II 3-dehydroquinase family.</text>
</comment>
<evidence type="ECO:0000256" key="8">
    <source>
        <dbReference type="HAMAP-Rule" id="MF_00169"/>
    </source>
</evidence>
<dbReference type="InterPro" id="IPR001874">
    <property type="entry name" value="DHquinase_II"/>
</dbReference>
<dbReference type="PIRSF" id="PIRSF001399">
    <property type="entry name" value="DHquinase_II"/>
    <property type="match status" value="1"/>
</dbReference>
<dbReference type="CDD" id="cd00466">
    <property type="entry name" value="DHQase_II"/>
    <property type="match status" value="1"/>
</dbReference>
<dbReference type="InterPro" id="IPR036441">
    <property type="entry name" value="DHquinase_II_sf"/>
</dbReference>
<evidence type="ECO:0000256" key="4">
    <source>
        <dbReference type="ARBA" id="ARBA00011037"/>
    </source>
</evidence>
<comment type="catalytic activity">
    <reaction evidence="1 8">
        <text>3-dehydroquinate = 3-dehydroshikimate + H2O</text>
        <dbReference type="Rhea" id="RHEA:21096"/>
        <dbReference type="ChEBI" id="CHEBI:15377"/>
        <dbReference type="ChEBI" id="CHEBI:16630"/>
        <dbReference type="ChEBI" id="CHEBI:32364"/>
        <dbReference type="EC" id="4.2.1.10"/>
    </reaction>
</comment>
<dbReference type="GO" id="GO:0009423">
    <property type="term" value="P:chorismate biosynthetic process"/>
    <property type="evidence" value="ECO:0007669"/>
    <property type="project" value="UniProtKB-UniRule"/>
</dbReference>
<name>A0A9D7DWH9_9PROT</name>
<feature type="binding site" evidence="8 10">
    <location>
        <position position="104"/>
    </location>
    <ligand>
        <name>substrate</name>
    </ligand>
</feature>
<dbReference type="GO" id="GO:0008652">
    <property type="term" value="P:amino acid biosynthetic process"/>
    <property type="evidence" value="ECO:0007669"/>
    <property type="project" value="UniProtKB-KW"/>
</dbReference>
<dbReference type="NCBIfam" id="NF003806">
    <property type="entry name" value="PRK05395.1-3"/>
    <property type="match status" value="1"/>
</dbReference>
<evidence type="ECO:0000256" key="6">
    <source>
        <dbReference type="ARBA" id="ARBA00012060"/>
    </source>
</evidence>
<dbReference type="GO" id="GO:0019631">
    <property type="term" value="P:quinate catabolic process"/>
    <property type="evidence" value="ECO:0007669"/>
    <property type="project" value="TreeGrafter"/>
</dbReference>
<keyword evidence="7 8" id="KW-0456">Lyase</keyword>
<dbReference type="Pfam" id="PF01220">
    <property type="entry name" value="DHquinase_II"/>
    <property type="match status" value="1"/>
</dbReference>
<feature type="binding site" evidence="8 10">
    <location>
        <position position="91"/>
    </location>
    <ligand>
        <name>substrate</name>
    </ligand>
</feature>
<comment type="pathway">
    <text evidence="3 8">Metabolic intermediate biosynthesis; chorismate biosynthesis; chorismate from D-erythrose 4-phosphate and phosphoenolpyruvate: step 3/7.</text>
</comment>
<comment type="function">
    <text evidence="2 8">Catalyzes a trans-dehydration via an enolate intermediate.</text>
</comment>
<feature type="active site" description="Proton acceptor" evidence="8 9">
    <location>
        <position position="39"/>
    </location>
</feature>
<evidence type="ECO:0000256" key="1">
    <source>
        <dbReference type="ARBA" id="ARBA00001864"/>
    </source>
</evidence>
<feature type="binding site" evidence="8 10">
    <location>
        <begin position="118"/>
        <end position="119"/>
    </location>
    <ligand>
        <name>substrate</name>
    </ligand>
</feature>
<evidence type="ECO:0000256" key="5">
    <source>
        <dbReference type="ARBA" id="ARBA00011193"/>
    </source>
</evidence>
<dbReference type="PANTHER" id="PTHR21272">
    <property type="entry name" value="CATABOLIC 3-DEHYDROQUINASE"/>
    <property type="match status" value="1"/>
</dbReference>
<feature type="binding site" evidence="8 10">
    <location>
        <position position="97"/>
    </location>
    <ligand>
        <name>substrate</name>
    </ligand>
</feature>
<evidence type="ECO:0000256" key="7">
    <source>
        <dbReference type="ARBA" id="ARBA00023239"/>
    </source>
</evidence>
<dbReference type="EMBL" id="JADJEV010000002">
    <property type="protein sequence ID" value="MBK6972135.1"/>
    <property type="molecule type" value="Genomic_DNA"/>
</dbReference>